<name>A0A0A9I3E3_ARUDO</name>
<dbReference type="AlphaFoldDB" id="A0A0A9I3E3"/>
<evidence type="ECO:0000313" key="1">
    <source>
        <dbReference type="EMBL" id="JAE39683.1"/>
    </source>
</evidence>
<reference evidence="1" key="1">
    <citation type="submission" date="2014-09" db="EMBL/GenBank/DDBJ databases">
        <authorList>
            <person name="Magalhaes I.L.F."/>
            <person name="Oliveira U."/>
            <person name="Santos F.R."/>
            <person name="Vidigal T.H.D.A."/>
            <person name="Brescovit A.D."/>
            <person name="Santos A.J."/>
        </authorList>
    </citation>
    <scope>NUCLEOTIDE SEQUENCE</scope>
    <source>
        <tissue evidence="1">Shoot tissue taken approximately 20 cm above the soil surface</tissue>
    </source>
</reference>
<accession>A0A0A9I3E3</accession>
<dbReference type="EMBL" id="GBRH01158213">
    <property type="protein sequence ID" value="JAE39683.1"/>
    <property type="molecule type" value="Transcribed_RNA"/>
</dbReference>
<protein>
    <submittedName>
        <fullName evidence="1">Uncharacterized protein</fullName>
    </submittedName>
</protein>
<sequence length="17" mass="1931">MLLIIMFGLPVGITYFC</sequence>
<proteinExistence type="predicted"/>
<organism evidence="1">
    <name type="scientific">Arundo donax</name>
    <name type="common">Giant reed</name>
    <name type="synonym">Donax arundinaceus</name>
    <dbReference type="NCBI Taxonomy" id="35708"/>
    <lineage>
        <taxon>Eukaryota</taxon>
        <taxon>Viridiplantae</taxon>
        <taxon>Streptophyta</taxon>
        <taxon>Embryophyta</taxon>
        <taxon>Tracheophyta</taxon>
        <taxon>Spermatophyta</taxon>
        <taxon>Magnoliopsida</taxon>
        <taxon>Liliopsida</taxon>
        <taxon>Poales</taxon>
        <taxon>Poaceae</taxon>
        <taxon>PACMAD clade</taxon>
        <taxon>Arundinoideae</taxon>
        <taxon>Arundineae</taxon>
        <taxon>Arundo</taxon>
    </lineage>
</organism>
<reference evidence="1" key="2">
    <citation type="journal article" date="2015" name="Data Brief">
        <title>Shoot transcriptome of the giant reed, Arundo donax.</title>
        <authorList>
            <person name="Barrero R.A."/>
            <person name="Guerrero F.D."/>
            <person name="Moolhuijzen P."/>
            <person name="Goolsby J.A."/>
            <person name="Tidwell J."/>
            <person name="Bellgard S.E."/>
            <person name="Bellgard M.I."/>
        </authorList>
    </citation>
    <scope>NUCLEOTIDE SEQUENCE</scope>
    <source>
        <tissue evidence="1">Shoot tissue taken approximately 20 cm above the soil surface</tissue>
    </source>
</reference>